<evidence type="ECO:0000256" key="7">
    <source>
        <dbReference type="ARBA" id="ARBA00022989"/>
    </source>
</evidence>
<evidence type="ECO:0000313" key="13">
    <source>
        <dbReference type="EMBL" id="TNJ36032.1"/>
    </source>
</evidence>
<dbReference type="GO" id="GO:0005886">
    <property type="term" value="C:plasma membrane"/>
    <property type="evidence" value="ECO:0007669"/>
    <property type="project" value="UniProtKB-SubCell"/>
</dbReference>
<dbReference type="NCBIfam" id="TIGR01843">
    <property type="entry name" value="type_I_hlyD"/>
    <property type="match status" value="1"/>
</dbReference>
<dbReference type="InterPro" id="IPR050739">
    <property type="entry name" value="MFP"/>
</dbReference>
<keyword evidence="6 10" id="KW-0812">Transmembrane</keyword>
<dbReference type="InterPro" id="IPR058982">
    <property type="entry name" value="Beta-barrel_AprE"/>
</dbReference>
<dbReference type="PRINTS" id="PR01490">
    <property type="entry name" value="RTXTOXIND"/>
</dbReference>
<dbReference type="SUPFAM" id="SSF111369">
    <property type="entry name" value="HlyD-like secretion proteins"/>
    <property type="match status" value="1"/>
</dbReference>
<comment type="similarity">
    <text evidence="2">Belongs to the membrane fusion protein (MFP) (TC 8.A.1) family.</text>
</comment>
<feature type="domain" description="AprE-like long alpha-helical hairpin" evidence="11">
    <location>
        <begin position="139"/>
        <end position="320"/>
    </location>
</feature>
<comment type="subcellular location">
    <subcellularLocation>
        <location evidence="1">Cell inner membrane</location>
        <topology evidence="1">Single-pass membrane protein</topology>
    </subcellularLocation>
</comment>
<dbReference type="Gene3D" id="2.40.30.170">
    <property type="match status" value="1"/>
</dbReference>
<dbReference type="InterPro" id="IPR006144">
    <property type="entry name" value="Secretion_HlyD_CS"/>
</dbReference>
<evidence type="ECO:0000256" key="10">
    <source>
        <dbReference type="SAM" id="Phobius"/>
    </source>
</evidence>
<protein>
    <submittedName>
        <fullName evidence="13">HlyD family type I secretion periplasmic adaptor subunit</fullName>
    </submittedName>
</protein>
<reference evidence="13 14" key="1">
    <citation type="submission" date="2019-05" db="EMBL/GenBank/DDBJ databases">
        <title>Draft Whole-Genome sequence of the green sulfur bacterium Prosthecochloris vibrioformis DSM 260.</title>
        <authorList>
            <person name="Meyer T.E."/>
            <person name="Kyndt J.A."/>
        </authorList>
    </citation>
    <scope>NUCLEOTIDE SEQUENCE [LARGE SCALE GENOMIC DNA]</scope>
    <source>
        <strain evidence="13 14">DSM 260</strain>
    </source>
</reference>
<accession>A0A5C4RYC2</accession>
<dbReference type="PANTHER" id="PTHR30386">
    <property type="entry name" value="MEMBRANE FUSION SUBUNIT OF EMRAB-TOLC MULTIDRUG EFFLUX PUMP"/>
    <property type="match status" value="1"/>
</dbReference>
<organism evidence="13 14">
    <name type="scientific">Prosthecochloris vibrioformis</name>
    <name type="common">Chlorobium vibrioforme</name>
    <dbReference type="NCBI Taxonomy" id="1098"/>
    <lineage>
        <taxon>Bacteria</taxon>
        <taxon>Pseudomonadati</taxon>
        <taxon>Chlorobiota</taxon>
        <taxon>Chlorobiia</taxon>
        <taxon>Chlorobiales</taxon>
        <taxon>Chlorobiaceae</taxon>
        <taxon>Prosthecochloris</taxon>
    </lineage>
</organism>
<dbReference type="EMBL" id="VDCI01000009">
    <property type="protein sequence ID" value="TNJ36032.1"/>
    <property type="molecule type" value="Genomic_DNA"/>
</dbReference>
<keyword evidence="14" id="KW-1185">Reference proteome</keyword>
<evidence type="ECO:0000256" key="8">
    <source>
        <dbReference type="ARBA" id="ARBA00023136"/>
    </source>
</evidence>
<evidence type="ECO:0000256" key="1">
    <source>
        <dbReference type="ARBA" id="ARBA00004377"/>
    </source>
</evidence>
<name>A0A5C4RYC2_PROVB</name>
<dbReference type="PANTHER" id="PTHR30386:SF26">
    <property type="entry name" value="TRANSPORT PROTEIN COMB"/>
    <property type="match status" value="1"/>
</dbReference>
<keyword evidence="3" id="KW-0813">Transport</keyword>
<keyword evidence="4" id="KW-1003">Cell membrane</keyword>
<dbReference type="RefSeq" id="WP_068867468.1">
    <property type="nucleotide sequence ID" value="NZ_VDCI01000009.1"/>
</dbReference>
<dbReference type="InterPro" id="IPR058781">
    <property type="entry name" value="HH_AprE-like"/>
</dbReference>
<feature type="coiled-coil region" evidence="9">
    <location>
        <begin position="196"/>
        <end position="292"/>
    </location>
</feature>
<evidence type="ECO:0000259" key="11">
    <source>
        <dbReference type="Pfam" id="PF25994"/>
    </source>
</evidence>
<dbReference type="Proteomes" id="UP000309544">
    <property type="component" value="Unassembled WGS sequence"/>
</dbReference>
<keyword evidence="9" id="KW-0175">Coiled coil</keyword>
<evidence type="ECO:0000256" key="5">
    <source>
        <dbReference type="ARBA" id="ARBA00022519"/>
    </source>
</evidence>
<keyword evidence="5" id="KW-0997">Cell inner membrane</keyword>
<keyword evidence="7 10" id="KW-1133">Transmembrane helix</keyword>
<feature type="transmembrane region" description="Helical" evidence="10">
    <location>
        <begin position="64"/>
        <end position="82"/>
    </location>
</feature>
<proteinExistence type="inferred from homology"/>
<evidence type="ECO:0000256" key="9">
    <source>
        <dbReference type="SAM" id="Coils"/>
    </source>
</evidence>
<dbReference type="GO" id="GO:0009306">
    <property type="term" value="P:protein secretion"/>
    <property type="evidence" value="ECO:0007669"/>
    <property type="project" value="InterPro"/>
</dbReference>
<gene>
    <name evidence="13" type="ORF">FGF68_09310</name>
</gene>
<dbReference type="Pfam" id="PF26002">
    <property type="entry name" value="Beta-barrel_AprE"/>
    <property type="match status" value="1"/>
</dbReference>
<dbReference type="Gene3D" id="2.40.50.100">
    <property type="match status" value="1"/>
</dbReference>
<evidence type="ECO:0000256" key="4">
    <source>
        <dbReference type="ARBA" id="ARBA00022475"/>
    </source>
</evidence>
<keyword evidence="8 10" id="KW-0472">Membrane</keyword>
<evidence type="ECO:0000256" key="3">
    <source>
        <dbReference type="ARBA" id="ARBA00022448"/>
    </source>
</evidence>
<sequence>MIDPRTQKGFDKIGELSRKAGGKGRGFIDRVFQRWIPVEEEEPLDWAGDADWARLQQEPVRARAILRMFAVTLVLLLAWAAVAQLDEVTRGAGKVIPSSRLQVIESLDGGVVEEIMVHEGDVVHAGDLLMRIDPTRYTSSLQEKQYEVLSLIARAARLQALAEDTPLELPDEQLGDVPQIVAHEKRLYEESLRGFKSQVNIMNEQLMQKRHELEEVQARLVQAEKAYSLSLQEFTKTAPLLKSGAVSEVEVIRLRRDVANAQGERDAALAREATLQNTVSEAEEKVREAELNSRNKWRNELAEVLSRIASMSQGAKGLADRVERAGIRSPMDGTVQRLYVNTLGGVVQPGGRVADIVPLGDSLEVEVKVSPKDIAFVYPGQKALVKLTAYEFSIYGGMEADVHHISADTVTDEQGTTYYLVRVKTHSASIGKGFPIIPGMMAQVDIITGKRTVLMYLLKPILRTTSNALGER</sequence>
<evidence type="ECO:0000313" key="14">
    <source>
        <dbReference type="Proteomes" id="UP000309544"/>
    </source>
</evidence>
<dbReference type="Pfam" id="PF25994">
    <property type="entry name" value="HH_AprE"/>
    <property type="match status" value="1"/>
</dbReference>
<dbReference type="AlphaFoldDB" id="A0A5C4RYC2"/>
<dbReference type="PROSITE" id="PS00543">
    <property type="entry name" value="HLYD_FAMILY"/>
    <property type="match status" value="1"/>
</dbReference>
<feature type="domain" description="AprE-like beta-barrel" evidence="12">
    <location>
        <begin position="363"/>
        <end position="449"/>
    </location>
</feature>
<evidence type="ECO:0000256" key="2">
    <source>
        <dbReference type="ARBA" id="ARBA00009477"/>
    </source>
</evidence>
<evidence type="ECO:0000259" key="12">
    <source>
        <dbReference type="Pfam" id="PF26002"/>
    </source>
</evidence>
<comment type="caution">
    <text evidence="13">The sequence shown here is derived from an EMBL/GenBank/DDBJ whole genome shotgun (WGS) entry which is preliminary data.</text>
</comment>
<dbReference type="InterPro" id="IPR010129">
    <property type="entry name" value="T1SS_HlyD"/>
</dbReference>
<evidence type="ECO:0000256" key="6">
    <source>
        <dbReference type="ARBA" id="ARBA00022692"/>
    </source>
</evidence>